<dbReference type="WBParaSite" id="nRc.2.0.1.t17265-RA">
    <property type="protein sequence ID" value="nRc.2.0.1.t17265-RA"/>
    <property type="gene ID" value="nRc.2.0.1.g17265"/>
</dbReference>
<dbReference type="Proteomes" id="UP000887565">
    <property type="component" value="Unplaced"/>
</dbReference>
<dbReference type="AlphaFoldDB" id="A0A915IV43"/>
<protein>
    <submittedName>
        <fullName evidence="3">Uncharacterized protein</fullName>
    </submittedName>
</protein>
<name>A0A915IV43_ROMCU</name>
<keyword evidence="2" id="KW-1185">Reference proteome</keyword>
<reference evidence="3" key="1">
    <citation type="submission" date="2022-11" db="UniProtKB">
        <authorList>
            <consortium name="WormBaseParasite"/>
        </authorList>
    </citation>
    <scope>IDENTIFICATION</scope>
</reference>
<sequence>MVGTEIASAEMVSAETTQCRSGWRPKGGAEMTALKRAFPYFAWP</sequence>
<evidence type="ECO:0000313" key="2">
    <source>
        <dbReference type="Proteomes" id="UP000887565"/>
    </source>
</evidence>
<proteinExistence type="predicted"/>
<evidence type="ECO:0000313" key="3">
    <source>
        <dbReference type="WBParaSite" id="nRc.2.0.1.t17265-RA"/>
    </source>
</evidence>
<accession>A0A915IV43</accession>
<feature type="region of interest" description="Disordered" evidence="1">
    <location>
        <begin position="1"/>
        <end position="24"/>
    </location>
</feature>
<organism evidence="2 3">
    <name type="scientific">Romanomermis culicivorax</name>
    <name type="common">Nematode worm</name>
    <dbReference type="NCBI Taxonomy" id="13658"/>
    <lineage>
        <taxon>Eukaryota</taxon>
        <taxon>Metazoa</taxon>
        <taxon>Ecdysozoa</taxon>
        <taxon>Nematoda</taxon>
        <taxon>Enoplea</taxon>
        <taxon>Dorylaimia</taxon>
        <taxon>Mermithida</taxon>
        <taxon>Mermithoidea</taxon>
        <taxon>Mermithidae</taxon>
        <taxon>Romanomermis</taxon>
    </lineage>
</organism>
<evidence type="ECO:0000256" key="1">
    <source>
        <dbReference type="SAM" id="MobiDB-lite"/>
    </source>
</evidence>